<reference evidence="2" key="1">
    <citation type="journal article" date="2023" name="Comput. Struct. Biotechnol. J.">
        <title>Discovery of a novel marine Bacteroidetes with a rich repertoire of carbohydrate-active enzymes.</title>
        <authorList>
            <person name="Chen B."/>
            <person name="Liu G."/>
            <person name="Chen Q."/>
            <person name="Wang H."/>
            <person name="Liu L."/>
            <person name="Tang K."/>
        </authorList>
    </citation>
    <scope>NUCLEOTIDE SEQUENCE</scope>
    <source>
        <strain evidence="2">TK19036</strain>
    </source>
</reference>
<dbReference type="PANTHER" id="PTHR11236">
    <property type="entry name" value="AMINOBENZOATE/ANTHRANILATE SYNTHASE"/>
    <property type="match status" value="1"/>
</dbReference>
<reference evidence="2" key="2">
    <citation type="journal article" date="2024" name="Antonie Van Leeuwenhoek">
        <title>Roseihalotalea indica gen. nov., sp. nov., a halophilic Bacteroidetes from mesopelagic Southwest Indian Ocean with higher carbohydrate metabolic potential.</title>
        <authorList>
            <person name="Chen B."/>
            <person name="Zhang M."/>
            <person name="Lin D."/>
            <person name="Ye J."/>
            <person name="Tang K."/>
        </authorList>
    </citation>
    <scope>NUCLEOTIDE SEQUENCE</scope>
    <source>
        <strain evidence="2">TK19036</strain>
    </source>
</reference>
<keyword evidence="2" id="KW-0032">Aminotransferase</keyword>
<feature type="domain" description="Chorismate-utilising enzyme C-terminal" evidence="1">
    <location>
        <begin position="75"/>
        <end position="318"/>
    </location>
</feature>
<dbReference type="NCBIfam" id="NF005486">
    <property type="entry name" value="PRK07093.1"/>
    <property type="match status" value="1"/>
</dbReference>
<keyword evidence="2" id="KW-0808">Transferase</keyword>
<dbReference type="EMBL" id="CP120682">
    <property type="protein sequence ID" value="WKN39967.1"/>
    <property type="molecule type" value="Genomic_DNA"/>
</dbReference>
<dbReference type="InterPro" id="IPR005801">
    <property type="entry name" value="ADC_synthase"/>
</dbReference>
<dbReference type="Pfam" id="PF00425">
    <property type="entry name" value="Chorismate_bind"/>
    <property type="match status" value="1"/>
</dbReference>
<dbReference type="SUPFAM" id="SSF56322">
    <property type="entry name" value="ADC synthase"/>
    <property type="match status" value="1"/>
</dbReference>
<accession>A0AA49Q076</accession>
<dbReference type="GO" id="GO:0046820">
    <property type="term" value="F:4-amino-4-deoxychorismate synthase activity"/>
    <property type="evidence" value="ECO:0007669"/>
    <property type="project" value="UniProtKB-EC"/>
</dbReference>
<dbReference type="Gene3D" id="3.60.120.10">
    <property type="entry name" value="Anthranilate synthase"/>
    <property type="match status" value="1"/>
</dbReference>
<evidence type="ECO:0000259" key="1">
    <source>
        <dbReference type="Pfam" id="PF00425"/>
    </source>
</evidence>
<dbReference type="PANTHER" id="PTHR11236:SF50">
    <property type="entry name" value="AMINODEOXYCHORISMATE SYNTHASE COMPONENT 1"/>
    <property type="match status" value="1"/>
</dbReference>
<organism evidence="2">
    <name type="scientific">Roseihalotalea indica</name>
    <dbReference type="NCBI Taxonomy" id="2867963"/>
    <lineage>
        <taxon>Bacteria</taxon>
        <taxon>Pseudomonadati</taxon>
        <taxon>Bacteroidota</taxon>
        <taxon>Cytophagia</taxon>
        <taxon>Cytophagales</taxon>
        <taxon>Catalimonadaceae</taxon>
        <taxon>Roseihalotalea</taxon>
    </lineage>
</organism>
<dbReference type="PRINTS" id="PR00095">
    <property type="entry name" value="ANTSNTHASEI"/>
</dbReference>
<name>A0AA49Q076_9BACT</name>
<dbReference type="GO" id="GO:0000162">
    <property type="term" value="P:L-tryptophan biosynthetic process"/>
    <property type="evidence" value="ECO:0007669"/>
    <property type="project" value="TreeGrafter"/>
</dbReference>
<proteinExistence type="predicted"/>
<dbReference type="InterPro" id="IPR019999">
    <property type="entry name" value="Anth_synth_I-like"/>
</dbReference>
<sequence length="324" mass="36923">MKAASAVQRMNALGEQGIPFLFIINFLGDSSQVLPLSSINPKHILFNVEGVTNAPVCSVSSAPVQLEKFPVNFALYQKAFSQVQYYIHRGDTYLVNLSFQTPITLNLSLKEIFYRSQARYKLYFSDQWVVFSPEPFCRINKQGEIRTYPMKGTIDASVPDAASQLKNNVKEQAEHTTVVDLLRNDLSQIATNVRVPRFQYLEKINTHQQTLWQMSSEIQGQLPTDYVSRLGDIIFQMLPAGSISGAPKPKTLEIIREVENYERGYYTGVFGIFDGKQLDSGVMIRFIEQQNNQYVFKSGGGITFFSDPEREYQEMIDKIYVPIY</sequence>
<evidence type="ECO:0000313" key="2">
    <source>
        <dbReference type="EMBL" id="WKN39967.1"/>
    </source>
</evidence>
<dbReference type="InterPro" id="IPR015890">
    <property type="entry name" value="Chorismate_C"/>
</dbReference>
<dbReference type="EC" id="2.6.1.85" evidence="2"/>
<protein>
    <submittedName>
        <fullName evidence="2">Aminodeoxychorismate synthase component I</fullName>
        <ecNumber evidence="2">2.6.1.85</ecNumber>
    </submittedName>
</protein>
<gene>
    <name evidence="2" type="ORF">K4G66_14835</name>
</gene>
<dbReference type="AlphaFoldDB" id="A0AA49Q076"/>